<feature type="domain" description="CMP/dCMP-type deaminase" evidence="5">
    <location>
        <begin position="136"/>
        <end position="272"/>
    </location>
</feature>
<dbReference type="Gene3D" id="3.40.140.10">
    <property type="entry name" value="Cytidine Deaminase, domain 2"/>
    <property type="match status" value="1"/>
</dbReference>
<dbReference type="PANTHER" id="PTHR11086">
    <property type="entry name" value="DEOXYCYTIDYLATE DEAMINASE-RELATED"/>
    <property type="match status" value="1"/>
</dbReference>
<evidence type="ECO:0000256" key="1">
    <source>
        <dbReference type="ARBA" id="ARBA00006576"/>
    </source>
</evidence>
<keyword evidence="3" id="KW-0378">Hydrolase</keyword>
<dbReference type="EMBL" id="PCYI01000030">
    <property type="protein sequence ID" value="PIR44411.1"/>
    <property type="molecule type" value="Genomic_DNA"/>
</dbReference>
<dbReference type="PROSITE" id="PS51747">
    <property type="entry name" value="CYT_DCMP_DEAMINASES_2"/>
    <property type="match status" value="1"/>
</dbReference>
<keyword evidence="2" id="KW-0479">Metal-binding</keyword>
<evidence type="ECO:0000259" key="5">
    <source>
        <dbReference type="PROSITE" id="PS51747"/>
    </source>
</evidence>
<gene>
    <name evidence="6" type="ORF">COV10_04710</name>
</gene>
<dbReference type="GO" id="GO:0004132">
    <property type="term" value="F:dCMP deaminase activity"/>
    <property type="evidence" value="ECO:0007669"/>
    <property type="project" value="TreeGrafter"/>
</dbReference>
<dbReference type="GO" id="GO:0005737">
    <property type="term" value="C:cytoplasm"/>
    <property type="evidence" value="ECO:0007669"/>
    <property type="project" value="TreeGrafter"/>
</dbReference>
<proteinExistence type="inferred from homology"/>
<evidence type="ECO:0000256" key="2">
    <source>
        <dbReference type="ARBA" id="ARBA00022723"/>
    </source>
</evidence>
<name>A0A2H0RCZ0_9BACT</name>
<evidence type="ECO:0000313" key="7">
    <source>
        <dbReference type="Proteomes" id="UP000228767"/>
    </source>
</evidence>
<evidence type="ECO:0000313" key="6">
    <source>
        <dbReference type="EMBL" id="PIR44411.1"/>
    </source>
</evidence>
<dbReference type="InterPro" id="IPR016192">
    <property type="entry name" value="APOBEC/CMP_deaminase_Zn-bd"/>
</dbReference>
<dbReference type="InterPro" id="IPR002125">
    <property type="entry name" value="CMP_dCMP_dom"/>
</dbReference>
<comment type="caution">
    <text evidence="6">The sequence shown here is derived from an EMBL/GenBank/DDBJ whole genome shotgun (WGS) entry which is preliminary data.</text>
</comment>
<evidence type="ECO:0000256" key="3">
    <source>
        <dbReference type="ARBA" id="ARBA00022801"/>
    </source>
</evidence>
<dbReference type="Proteomes" id="UP000228767">
    <property type="component" value="Unassembled WGS sequence"/>
</dbReference>
<protein>
    <recommendedName>
        <fullName evidence="5">CMP/dCMP-type deaminase domain-containing protein</fullName>
    </recommendedName>
</protein>
<accession>A0A2H0RCZ0</accession>
<keyword evidence="4" id="KW-0862">Zinc</keyword>
<dbReference type="InterPro" id="IPR015517">
    <property type="entry name" value="dCMP_deaminase-rel"/>
</dbReference>
<dbReference type="SUPFAM" id="SSF53927">
    <property type="entry name" value="Cytidine deaminase-like"/>
    <property type="match status" value="1"/>
</dbReference>
<dbReference type="InterPro" id="IPR016193">
    <property type="entry name" value="Cytidine_deaminase-like"/>
</dbReference>
<dbReference type="GO" id="GO:0008270">
    <property type="term" value="F:zinc ion binding"/>
    <property type="evidence" value="ECO:0007669"/>
    <property type="project" value="InterPro"/>
</dbReference>
<dbReference type="AlphaFoldDB" id="A0A2H0RCZ0"/>
<dbReference type="PANTHER" id="PTHR11086:SF18">
    <property type="entry name" value="DEOXYCYTIDYLATE DEAMINASE"/>
    <property type="match status" value="1"/>
</dbReference>
<sequence length="276" mass="31096">MKNKAAILLFVPVIHAGYLKFFESHKGDAFVMGRSLIKGYPRLERDIRAIDPKLATVALTRILRRKVSILERRDLAGFTKIHTHVVTSEEELSEDVAQRFFKDFHVEYKSAFLRWSRKISDTEHEIAPDRVISTKEAHRELIVRAHLEGAKSPDWWRQIGALLVRSGEILTSGYNKHLPHLLHQDAFGDPRMNYDYGEAPGVYLSIHAEAHVLVLAARAGIKTEGADMFVSIFPCANCARLISQSGVKSVYYGGGYSMLEGEQILKDAGIEIVLVQ</sequence>
<reference evidence="6 7" key="1">
    <citation type="submission" date="2017-09" db="EMBL/GenBank/DDBJ databases">
        <title>Depth-based differentiation of microbial function through sediment-hosted aquifers and enrichment of novel symbionts in the deep terrestrial subsurface.</title>
        <authorList>
            <person name="Probst A.J."/>
            <person name="Ladd B."/>
            <person name="Jarett J.K."/>
            <person name="Geller-Mcgrath D.E."/>
            <person name="Sieber C.M."/>
            <person name="Emerson J.B."/>
            <person name="Anantharaman K."/>
            <person name="Thomas B.C."/>
            <person name="Malmstrom R."/>
            <person name="Stieglmeier M."/>
            <person name="Klingl A."/>
            <person name="Woyke T."/>
            <person name="Ryan C.M."/>
            <person name="Banfield J.F."/>
        </authorList>
    </citation>
    <scope>NUCLEOTIDE SEQUENCE [LARGE SCALE GENOMIC DNA]</scope>
    <source>
        <strain evidence="6">CG10_big_fil_rev_8_21_14_0_10_51_16</strain>
    </source>
</reference>
<comment type="similarity">
    <text evidence="1">Belongs to the cytidine and deoxycytidylate deaminase family.</text>
</comment>
<dbReference type="Pfam" id="PF00383">
    <property type="entry name" value="dCMP_cyt_deam_1"/>
    <property type="match status" value="1"/>
</dbReference>
<dbReference type="PROSITE" id="PS00903">
    <property type="entry name" value="CYT_DCMP_DEAMINASES_1"/>
    <property type="match status" value="1"/>
</dbReference>
<evidence type="ECO:0000256" key="4">
    <source>
        <dbReference type="ARBA" id="ARBA00022833"/>
    </source>
</evidence>
<organism evidence="6 7">
    <name type="scientific">Candidatus Vogelbacteria bacterium CG10_big_fil_rev_8_21_14_0_10_51_16</name>
    <dbReference type="NCBI Taxonomy" id="1975045"/>
    <lineage>
        <taxon>Bacteria</taxon>
        <taxon>Candidatus Vogeliibacteriota</taxon>
    </lineage>
</organism>